<protein>
    <recommendedName>
        <fullName evidence="6">FimV domain protein</fullName>
    </recommendedName>
</protein>
<proteinExistence type="predicted"/>
<dbReference type="RefSeq" id="WP_004518930.1">
    <property type="nucleotide sequence ID" value="NZ_ACEO02000001.1"/>
</dbReference>
<evidence type="ECO:0000256" key="2">
    <source>
        <dbReference type="SAM" id="MobiDB-lite"/>
    </source>
</evidence>
<feature type="signal peptide" evidence="3">
    <location>
        <begin position="1"/>
        <end position="22"/>
    </location>
</feature>
<keyword evidence="3" id="KW-0732">Signal</keyword>
<organism evidence="4 5">
    <name type="scientific">Neisseria subflava NJ9703</name>
    <dbReference type="NCBI Taxonomy" id="546268"/>
    <lineage>
        <taxon>Bacteria</taxon>
        <taxon>Pseudomonadati</taxon>
        <taxon>Pseudomonadota</taxon>
        <taxon>Betaproteobacteria</taxon>
        <taxon>Neisseriales</taxon>
        <taxon>Neisseriaceae</taxon>
        <taxon>Neisseria</taxon>
    </lineage>
</organism>
<keyword evidence="1" id="KW-0175">Coiled coil</keyword>
<feature type="region of interest" description="Disordered" evidence="2">
    <location>
        <begin position="322"/>
        <end position="392"/>
    </location>
</feature>
<reference evidence="4 5" key="1">
    <citation type="submission" date="2010-01" db="EMBL/GenBank/DDBJ databases">
        <authorList>
            <person name="Weinstock G."/>
            <person name="Sodergren E."/>
            <person name="Clifton S."/>
            <person name="Fulton L."/>
            <person name="Fulton B."/>
            <person name="Courtney L."/>
            <person name="Fronick C."/>
            <person name="Harrison M."/>
            <person name="Strong C."/>
            <person name="Farmer C."/>
            <person name="Delahaunty K."/>
            <person name="Markovic C."/>
            <person name="Hall O."/>
            <person name="Minx P."/>
            <person name="Tomlinson C."/>
            <person name="Mitreva M."/>
            <person name="Nelson J."/>
            <person name="Hou S."/>
            <person name="Wollam A."/>
            <person name="Pepin K.H."/>
            <person name="Johnson M."/>
            <person name="Bhonagiri V."/>
            <person name="Nash W.E."/>
            <person name="Warren W."/>
            <person name="Chinwalla A."/>
            <person name="Mardis E.R."/>
            <person name="Wilson R.K."/>
        </authorList>
    </citation>
    <scope>NUCLEOTIDE SEQUENCE [LARGE SCALE GENOMIC DNA]</scope>
    <source>
        <strain evidence="4 5">NJ9703</strain>
    </source>
</reference>
<evidence type="ECO:0000256" key="3">
    <source>
        <dbReference type="SAM" id="SignalP"/>
    </source>
</evidence>
<comment type="caution">
    <text evidence="4">The sequence shown here is derived from an EMBL/GenBank/DDBJ whole genome shotgun (WGS) entry which is preliminary data.</text>
</comment>
<gene>
    <name evidence="4" type="ORF">NEISUBOT_03171</name>
</gene>
<feature type="chain" id="PRO_5040848215" description="FimV domain protein" evidence="3">
    <location>
        <begin position="23"/>
        <end position="533"/>
    </location>
</feature>
<evidence type="ECO:0000313" key="4">
    <source>
        <dbReference type="EMBL" id="EFC53172.1"/>
    </source>
</evidence>
<feature type="compositionally biased region" description="Low complexity" evidence="2">
    <location>
        <begin position="363"/>
        <end position="379"/>
    </location>
</feature>
<dbReference type="EMBL" id="ACEO02000001">
    <property type="protein sequence ID" value="EFC53172.1"/>
    <property type="molecule type" value="Genomic_DNA"/>
</dbReference>
<dbReference type="Proteomes" id="UP000004621">
    <property type="component" value="Unassembled WGS sequence"/>
</dbReference>
<feature type="coiled-coil region" evidence="1">
    <location>
        <begin position="477"/>
        <end position="511"/>
    </location>
</feature>
<evidence type="ECO:0000313" key="5">
    <source>
        <dbReference type="Proteomes" id="UP000004621"/>
    </source>
</evidence>
<dbReference type="AlphaFoldDB" id="A0A9W5ISV8"/>
<evidence type="ECO:0000256" key="1">
    <source>
        <dbReference type="SAM" id="Coils"/>
    </source>
</evidence>
<feature type="compositionally biased region" description="Basic residues" evidence="2">
    <location>
        <begin position="326"/>
        <end position="344"/>
    </location>
</feature>
<name>A0A9W5ISV8_NEISU</name>
<sequence length="533" mass="56850">MKPFFCKTAIALSLTLPAAANAAEYVCNVEGITVYASYQINDACRIVETNNVTENSVVAIPGDTPVLKTVQTTEFKASAADYINASQATPAVQTPVVVARNEYGIPAPISIPMAQTRQAMLANKTIADSAIVSNNTPALETSAVAKPENYVVDAAVHNTTPVVQTQTTAVQEDNTIVPPVLIAQTHTVTADKAIADSVIVPNNTPTLEAPPTIKAEDYVADTTVRNTTPVVQTQSSATQTENSVVPVMLAAQAQPTASTEKTVSDGLAIINETPAVQPVVPAIQTPQEIIQNSAVQPQTSTTQNNQAVTAQDEVLDKTPTKVETKHKGKTYAKTSSRRKAKVNRTKADKTAVVRASEEQAAKPIATASTEPSTPATATPVEHGKTTVPTPFPQAYKPAADILLDKGNSDSDIKILPNVPITSVTNTAEAANPRINITLRNRQNKSRSSSYSKYKAPVIRTAPVVTPAPKPSPKETRKQILQTEVRNEQAAITRLQTQLNAAKQKGDQIKIQQLTRTINARKANIRAIQGEMSR</sequence>
<feature type="compositionally biased region" description="Basic and acidic residues" evidence="2">
    <location>
        <begin position="345"/>
        <end position="360"/>
    </location>
</feature>
<evidence type="ECO:0008006" key="6">
    <source>
        <dbReference type="Google" id="ProtNLM"/>
    </source>
</evidence>
<accession>A0A9W5ISV8</accession>